<dbReference type="Proteomes" id="UP000076625">
    <property type="component" value="Unassembled WGS sequence"/>
</dbReference>
<proteinExistence type="predicted"/>
<reference evidence="2" key="1">
    <citation type="submission" date="2016-01" db="EMBL/GenBank/DDBJ databases">
        <title>Draft genome of Chromobacterium sp. F49.</title>
        <authorList>
            <person name="Hong K.W."/>
        </authorList>
    </citation>
    <scope>NUCLEOTIDE SEQUENCE [LARGE SCALE GENOMIC DNA]</scope>
    <source>
        <strain evidence="2">CN10</strain>
    </source>
</reference>
<dbReference type="RefSeq" id="WP_066610375.1">
    <property type="nucleotide sequence ID" value="NZ_LQQU01000009.1"/>
</dbReference>
<dbReference type="STRING" id="1452487.AVW16_06930"/>
<dbReference type="SUPFAM" id="SSF52317">
    <property type="entry name" value="Class I glutamine amidotransferase-like"/>
    <property type="match status" value="1"/>
</dbReference>
<dbReference type="InterPro" id="IPR029062">
    <property type="entry name" value="Class_I_gatase-like"/>
</dbReference>
<protein>
    <submittedName>
        <fullName evidence="1">Isoprenoid biosynthesis protein</fullName>
    </submittedName>
</protein>
<evidence type="ECO:0000313" key="1">
    <source>
        <dbReference type="EMBL" id="KZE34201.1"/>
    </source>
</evidence>
<dbReference type="AlphaFoldDB" id="A0A163D9P2"/>
<dbReference type="EMBL" id="LQQU01000009">
    <property type="protein sequence ID" value="KZE34201.1"/>
    <property type="molecule type" value="Genomic_DNA"/>
</dbReference>
<dbReference type="OrthoDB" id="5605062at2"/>
<accession>A0A163D9P2</accession>
<evidence type="ECO:0000313" key="2">
    <source>
        <dbReference type="Proteomes" id="UP000076625"/>
    </source>
</evidence>
<gene>
    <name evidence="1" type="ORF">AVW16_06930</name>
</gene>
<dbReference type="Gene3D" id="3.40.50.880">
    <property type="match status" value="1"/>
</dbReference>
<dbReference type="NCBIfam" id="NF008747">
    <property type="entry name" value="PRK11780.1"/>
    <property type="match status" value="1"/>
</dbReference>
<sequence length="227" mass="23557">MSEQSVAVVLSGCGVVDGAEITEAVGLLIALSQAGIPYVCYAPDRPQMHVFDHAKGEDGDGARNILTESARIARGKIAPLSRLKASEHAAVLFPGGFGAAKNLSTFATDGRDARLYDDVRTVVLDFILEQKPLLALCAAPLVLALAARDAGIQGAKLTVGTHAEGAALVEALEAWGQTHVETPVDAACVDEAHRFVTAPAYMYGAATPAEVFASCQAAVAALKPLLH</sequence>
<keyword evidence="2" id="KW-1185">Reference proteome</keyword>
<comment type="caution">
    <text evidence="1">The sequence shown here is derived from an EMBL/GenBank/DDBJ whole genome shotgun (WGS) entry which is preliminary data.</text>
</comment>
<organism evidence="1 2">
    <name type="scientific">Crenobacter luteus</name>
    <dbReference type="NCBI Taxonomy" id="1452487"/>
    <lineage>
        <taxon>Bacteria</taxon>
        <taxon>Pseudomonadati</taxon>
        <taxon>Pseudomonadota</taxon>
        <taxon>Betaproteobacteria</taxon>
        <taxon>Neisseriales</taxon>
        <taxon>Neisseriaceae</taxon>
        <taxon>Crenobacter</taxon>
    </lineage>
</organism>
<dbReference type="PANTHER" id="PTHR10224">
    <property type="entry name" value="ES1 PROTEIN HOMOLOG, MITOCHONDRIAL"/>
    <property type="match status" value="1"/>
</dbReference>
<dbReference type="PANTHER" id="PTHR10224:SF12">
    <property type="entry name" value="GLYOXALASE ELBB"/>
    <property type="match status" value="1"/>
</dbReference>
<name>A0A163D9P2_9NEIS</name>